<dbReference type="EMBL" id="JAUTXY010000016">
    <property type="protein sequence ID" value="MEE2061088.1"/>
    <property type="molecule type" value="Genomic_DNA"/>
</dbReference>
<dbReference type="InterPro" id="IPR023418">
    <property type="entry name" value="Thyroxine_BS"/>
</dbReference>
<dbReference type="PROSITE" id="PS00769">
    <property type="entry name" value="TRANSTHYRETIN_2"/>
    <property type="match status" value="1"/>
</dbReference>
<keyword evidence="10" id="KW-1185">Reference proteome</keyword>
<feature type="domain" description="Transthyretin/hydroxyisourate hydrolase" evidence="8">
    <location>
        <begin position="4"/>
        <end position="107"/>
    </location>
</feature>
<evidence type="ECO:0000256" key="7">
    <source>
        <dbReference type="RuleBase" id="RU361270"/>
    </source>
</evidence>
<dbReference type="InterPro" id="IPR036817">
    <property type="entry name" value="Transthyretin/HIU_hydrolase_sf"/>
</dbReference>
<dbReference type="SUPFAM" id="SSF49472">
    <property type="entry name" value="Transthyretin (synonym: prealbumin)"/>
    <property type="match status" value="1"/>
</dbReference>
<dbReference type="CDD" id="cd05822">
    <property type="entry name" value="TLP_HIUase"/>
    <property type="match status" value="1"/>
</dbReference>
<gene>
    <name evidence="9" type="primary">uraH</name>
    <name evidence="9" type="ORF">Q7514_26535</name>
</gene>
<dbReference type="NCBIfam" id="TIGR02962">
    <property type="entry name" value="hdxy_isourate"/>
    <property type="match status" value="1"/>
</dbReference>
<dbReference type="InterPro" id="IPR000895">
    <property type="entry name" value="Transthyretin/HIU_hydrolase"/>
</dbReference>
<dbReference type="Pfam" id="PF00576">
    <property type="entry name" value="Transthyretin"/>
    <property type="match status" value="1"/>
</dbReference>
<evidence type="ECO:0000256" key="4">
    <source>
        <dbReference type="ARBA" id="ARBA00011881"/>
    </source>
</evidence>
<keyword evidence="6 7" id="KW-0378">Hydrolase</keyword>
<organism evidence="9 10">
    <name type="scientific">Rhodococcus artemisiae</name>
    <dbReference type="NCBI Taxonomy" id="714159"/>
    <lineage>
        <taxon>Bacteria</taxon>
        <taxon>Bacillati</taxon>
        <taxon>Actinomycetota</taxon>
        <taxon>Actinomycetes</taxon>
        <taxon>Mycobacteriales</taxon>
        <taxon>Nocardiaceae</taxon>
        <taxon>Rhodococcus</taxon>
    </lineage>
</organism>
<proteinExistence type="inferred from homology"/>
<dbReference type="PROSITE" id="PS00768">
    <property type="entry name" value="TRANSTHYRETIN_1"/>
    <property type="match status" value="1"/>
</dbReference>
<evidence type="ECO:0000313" key="10">
    <source>
        <dbReference type="Proteomes" id="UP001336020"/>
    </source>
</evidence>
<dbReference type="Gene3D" id="2.60.40.180">
    <property type="entry name" value="Transthyretin/hydroxyisourate hydrolase domain"/>
    <property type="match status" value="1"/>
</dbReference>
<dbReference type="InterPro" id="IPR023416">
    <property type="entry name" value="Transthyretin/HIU_hydrolase_d"/>
</dbReference>
<sequence length="108" mass="11275">MNTLSTHVLDATAGAPAAGLEVTLTDSDGAVLGAGVTDDDGRITSVTESPLASGTYTLTFATGDWFAAGSVENFYPEVTITFRIPDGQSHFHVPLLLSPFSYSTYRGS</sequence>
<comment type="subunit">
    <text evidence="4 7">Homotetramer.</text>
</comment>
<dbReference type="PRINTS" id="PR00189">
    <property type="entry name" value="TRNSTHYRETIN"/>
</dbReference>
<dbReference type="PANTHER" id="PTHR10395">
    <property type="entry name" value="URICASE AND TRANSTHYRETIN-RELATED"/>
    <property type="match status" value="1"/>
</dbReference>
<dbReference type="GO" id="GO:0033971">
    <property type="term" value="F:hydroxyisourate hydrolase activity"/>
    <property type="evidence" value="ECO:0007669"/>
    <property type="project" value="UniProtKB-EC"/>
</dbReference>
<name>A0ABU7LHR7_9NOCA</name>
<evidence type="ECO:0000256" key="6">
    <source>
        <dbReference type="ARBA" id="ARBA00022801"/>
    </source>
</evidence>
<comment type="caution">
    <text evidence="9">The sequence shown here is derived from an EMBL/GenBank/DDBJ whole genome shotgun (WGS) entry which is preliminary data.</text>
</comment>
<dbReference type="RefSeq" id="WP_330136270.1">
    <property type="nucleotide sequence ID" value="NZ_JAUTXY010000016.1"/>
</dbReference>
<comment type="similarity">
    <text evidence="3 7">Belongs to the transthyretin family. 5-hydroxyisourate hydrolase subfamily.</text>
</comment>
<dbReference type="EC" id="3.5.2.17" evidence="7"/>
<evidence type="ECO:0000256" key="1">
    <source>
        <dbReference type="ARBA" id="ARBA00001043"/>
    </source>
</evidence>
<evidence type="ECO:0000256" key="3">
    <source>
        <dbReference type="ARBA" id="ARBA00009850"/>
    </source>
</evidence>
<dbReference type="PANTHER" id="PTHR10395:SF7">
    <property type="entry name" value="5-HYDROXYISOURATE HYDROLASE"/>
    <property type="match status" value="1"/>
</dbReference>
<protein>
    <recommendedName>
        <fullName evidence="7">5-hydroxyisourate hydrolase</fullName>
        <shortName evidence="7">HIU hydrolase</shortName>
        <shortName evidence="7">HIUHase</shortName>
        <ecNumber evidence="7">3.5.2.17</ecNumber>
    </recommendedName>
</protein>
<comment type="function">
    <text evidence="2">Catalyzes the hydrolysis of 5-hydroxyisourate (HIU) to 2-oxo-4-hydroxy-4-carboxy-5-ureidoimidazoline (OHCU).</text>
</comment>
<evidence type="ECO:0000259" key="8">
    <source>
        <dbReference type="Pfam" id="PF00576"/>
    </source>
</evidence>
<evidence type="ECO:0000256" key="2">
    <source>
        <dbReference type="ARBA" id="ARBA00002704"/>
    </source>
</evidence>
<keyword evidence="5 7" id="KW-0659">Purine metabolism</keyword>
<evidence type="ECO:0000313" key="9">
    <source>
        <dbReference type="EMBL" id="MEE2061088.1"/>
    </source>
</evidence>
<dbReference type="Proteomes" id="UP001336020">
    <property type="component" value="Unassembled WGS sequence"/>
</dbReference>
<accession>A0ABU7LHR7</accession>
<comment type="catalytic activity">
    <reaction evidence="1 7">
        <text>5-hydroxyisourate + H2O = 5-hydroxy-2-oxo-4-ureido-2,5-dihydro-1H-imidazole-5-carboxylate + H(+)</text>
        <dbReference type="Rhea" id="RHEA:23736"/>
        <dbReference type="ChEBI" id="CHEBI:15377"/>
        <dbReference type="ChEBI" id="CHEBI:15378"/>
        <dbReference type="ChEBI" id="CHEBI:18072"/>
        <dbReference type="ChEBI" id="CHEBI:58639"/>
        <dbReference type="EC" id="3.5.2.17"/>
    </reaction>
</comment>
<reference evidence="9 10" key="1">
    <citation type="submission" date="2023-07" db="EMBL/GenBank/DDBJ databases">
        <authorList>
            <person name="Girao M."/>
            <person name="Carvalho M.F."/>
        </authorList>
    </citation>
    <scope>NUCLEOTIDE SEQUENCE [LARGE SCALE GENOMIC DNA]</scope>
    <source>
        <strain evidence="9 10">YIM65754</strain>
    </source>
</reference>
<dbReference type="InterPro" id="IPR023419">
    <property type="entry name" value="Transthyretin_CS"/>
</dbReference>
<evidence type="ECO:0000256" key="5">
    <source>
        <dbReference type="ARBA" id="ARBA00022631"/>
    </source>
</evidence>
<dbReference type="InterPro" id="IPR014306">
    <property type="entry name" value="Hydroxyisourate_hydrolase"/>
</dbReference>